<dbReference type="PANTHER" id="PTHR13812">
    <property type="entry name" value="KETIMINE REDUCTASE MU-CRYSTALLIN"/>
    <property type="match status" value="1"/>
</dbReference>
<evidence type="ECO:0000256" key="1">
    <source>
        <dbReference type="ARBA" id="ARBA00008903"/>
    </source>
</evidence>
<dbReference type="GO" id="GO:0005737">
    <property type="term" value="C:cytoplasm"/>
    <property type="evidence" value="ECO:0007669"/>
    <property type="project" value="TreeGrafter"/>
</dbReference>
<comment type="similarity">
    <text evidence="1">Belongs to the ornithine cyclodeaminase/mu-crystallin family.</text>
</comment>
<dbReference type="InterPro" id="IPR036291">
    <property type="entry name" value="NAD(P)-bd_dom_sf"/>
</dbReference>
<dbReference type="InterPro" id="IPR003462">
    <property type="entry name" value="ODC_Mu_crystall"/>
</dbReference>
<name>A0A9P7KJC1_9HYPO</name>
<comment type="caution">
    <text evidence="2">The sequence shown here is derived from an EMBL/GenBank/DDBJ whole genome shotgun (WGS) entry which is preliminary data.</text>
</comment>
<accession>A0A9P7KJC1</accession>
<dbReference type="Proteomes" id="UP000782241">
    <property type="component" value="Unassembled WGS sequence"/>
</dbReference>
<dbReference type="EMBL" id="JAGPUO010000044">
    <property type="protein sequence ID" value="KAG5654881.1"/>
    <property type="molecule type" value="Genomic_DNA"/>
</dbReference>
<organism evidence="2 3">
    <name type="scientific">Fusarium avenaceum</name>
    <dbReference type="NCBI Taxonomy" id="40199"/>
    <lineage>
        <taxon>Eukaryota</taxon>
        <taxon>Fungi</taxon>
        <taxon>Dikarya</taxon>
        <taxon>Ascomycota</taxon>
        <taxon>Pezizomycotina</taxon>
        <taxon>Sordariomycetes</taxon>
        <taxon>Hypocreomycetidae</taxon>
        <taxon>Hypocreales</taxon>
        <taxon>Nectriaceae</taxon>
        <taxon>Fusarium</taxon>
        <taxon>Fusarium tricinctum species complex</taxon>
    </lineage>
</organism>
<evidence type="ECO:0008006" key="4">
    <source>
        <dbReference type="Google" id="ProtNLM"/>
    </source>
</evidence>
<dbReference type="Gene3D" id="3.30.1780.10">
    <property type="entry name" value="ornithine cyclodeaminase, domain 1"/>
    <property type="match status" value="1"/>
</dbReference>
<dbReference type="InterPro" id="IPR023401">
    <property type="entry name" value="ODC_N"/>
</dbReference>
<gene>
    <name evidence="2" type="ORF">KAF25_007637</name>
</gene>
<dbReference type="SUPFAM" id="SSF51735">
    <property type="entry name" value="NAD(P)-binding Rossmann-fold domains"/>
    <property type="match status" value="1"/>
</dbReference>
<dbReference type="Pfam" id="PF02423">
    <property type="entry name" value="OCD_Mu_crystall"/>
    <property type="match status" value="1"/>
</dbReference>
<dbReference type="PANTHER" id="PTHR13812:SF19">
    <property type="entry name" value="KETIMINE REDUCTASE MU-CRYSTALLIN"/>
    <property type="match status" value="1"/>
</dbReference>
<evidence type="ECO:0000313" key="2">
    <source>
        <dbReference type="EMBL" id="KAG5654881.1"/>
    </source>
</evidence>
<sequence>MAFTVVTDTDIKHIFKKPSPSALSSLIKSLEQALVEYSCEDGISYQPHRGVVTRLGGQVSLFMPATTQNVIGVKTVGIRPSENTSTLAPNEKPQPGLKSTLTLSNAQGQAIGILNAAELTAFRTSLGSMLLFRYRACVENILVFGAGKQAFWHIRLAVLLRGQDIRKITIVNRSNARTQSLIDDINQGPEFQLSSHISLTPFEAGSDRDAALEALVVAADALFCTTPATQPLFPSRFLTSKEAQEKSRYISAIGSYRLDMQEIDPELLKDTVSTDCLTRFPRYKGGVIAVDTVEGCLQEAGELVEAGLTVDRLVEVGLILQTKNTTMPPDLNQWLEKGVVIYKSVGMGVMDVAIGQDLLRLAESLNVGTRIENF</sequence>
<proteinExistence type="inferred from homology"/>
<dbReference type="AlphaFoldDB" id="A0A9P7KJC1"/>
<dbReference type="Gene3D" id="3.40.50.720">
    <property type="entry name" value="NAD(P)-binding Rossmann-like Domain"/>
    <property type="match status" value="1"/>
</dbReference>
<reference evidence="2" key="1">
    <citation type="submission" date="2021-04" db="EMBL/GenBank/DDBJ databases">
        <title>Draft genome of Fusarium avenaceum strain F156N33, isolated from an atmospheric sample in Virginia.</title>
        <authorList>
            <person name="Yang S."/>
            <person name="Vinatzer B.A."/>
            <person name="Coleman J."/>
        </authorList>
    </citation>
    <scope>NUCLEOTIDE SEQUENCE</scope>
    <source>
        <strain evidence="2">F156N33</strain>
    </source>
</reference>
<protein>
    <recommendedName>
        <fullName evidence="4">Ornithine cyclodeaminase</fullName>
    </recommendedName>
</protein>
<evidence type="ECO:0000313" key="3">
    <source>
        <dbReference type="Proteomes" id="UP000782241"/>
    </source>
</evidence>
<keyword evidence="3" id="KW-1185">Reference proteome</keyword>